<dbReference type="EMBL" id="UINC01035264">
    <property type="protein sequence ID" value="SVB27400.1"/>
    <property type="molecule type" value="Genomic_DNA"/>
</dbReference>
<accession>A0A382CMQ7</accession>
<organism evidence="1">
    <name type="scientific">marine metagenome</name>
    <dbReference type="NCBI Taxonomy" id="408172"/>
    <lineage>
        <taxon>unclassified sequences</taxon>
        <taxon>metagenomes</taxon>
        <taxon>ecological metagenomes</taxon>
    </lineage>
</organism>
<dbReference type="AlphaFoldDB" id="A0A382CMQ7"/>
<sequence>MEVMGGEIVFLLMFWISRFLEITSSQMAKPKTTVKI</sequence>
<gene>
    <name evidence="1" type="ORF">METZ01_LOCUS180254</name>
</gene>
<name>A0A382CMQ7_9ZZZZ</name>
<evidence type="ECO:0000313" key="1">
    <source>
        <dbReference type="EMBL" id="SVB27400.1"/>
    </source>
</evidence>
<proteinExistence type="predicted"/>
<reference evidence="1" key="1">
    <citation type="submission" date="2018-05" db="EMBL/GenBank/DDBJ databases">
        <authorList>
            <person name="Lanie J.A."/>
            <person name="Ng W.-L."/>
            <person name="Kazmierczak K.M."/>
            <person name="Andrzejewski T.M."/>
            <person name="Davidsen T.M."/>
            <person name="Wayne K.J."/>
            <person name="Tettelin H."/>
            <person name="Glass J.I."/>
            <person name="Rusch D."/>
            <person name="Podicherti R."/>
            <person name="Tsui H.-C.T."/>
            <person name="Winkler M.E."/>
        </authorList>
    </citation>
    <scope>NUCLEOTIDE SEQUENCE</scope>
</reference>
<protein>
    <submittedName>
        <fullName evidence="1">Uncharacterized protein</fullName>
    </submittedName>
</protein>